<dbReference type="GO" id="GO:0016987">
    <property type="term" value="F:sigma factor activity"/>
    <property type="evidence" value="ECO:0007669"/>
    <property type="project" value="UniProtKB-KW"/>
</dbReference>
<evidence type="ECO:0000256" key="1">
    <source>
        <dbReference type="ARBA" id="ARBA00007788"/>
    </source>
</evidence>
<feature type="domain" description="RNA polymerase sigma-70 region 2" evidence="7">
    <location>
        <begin position="293"/>
        <end position="356"/>
    </location>
</feature>
<dbReference type="Gene3D" id="1.20.120.1810">
    <property type="match status" value="1"/>
</dbReference>
<evidence type="ECO:0000256" key="5">
    <source>
        <dbReference type="ARBA" id="ARBA00023163"/>
    </source>
</evidence>
<feature type="domain" description="RNA polymerase sigma-70 region 4" evidence="8">
    <location>
        <begin position="446"/>
        <end position="498"/>
    </location>
</feature>
<keyword evidence="5" id="KW-0804">Transcription</keyword>
<feature type="region of interest" description="Disordered" evidence="6">
    <location>
        <begin position="198"/>
        <end position="224"/>
    </location>
</feature>
<evidence type="ECO:0000256" key="6">
    <source>
        <dbReference type="SAM" id="MobiDB-lite"/>
    </source>
</evidence>
<evidence type="ECO:0000259" key="8">
    <source>
        <dbReference type="Pfam" id="PF04545"/>
    </source>
</evidence>
<dbReference type="NCBIfam" id="TIGR02937">
    <property type="entry name" value="sigma70-ECF"/>
    <property type="match status" value="1"/>
</dbReference>
<dbReference type="GO" id="GO:0006352">
    <property type="term" value="P:DNA-templated transcription initiation"/>
    <property type="evidence" value="ECO:0007669"/>
    <property type="project" value="InterPro"/>
</dbReference>
<dbReference type="GO" id="GO:0003677">
    <property type="term" value="F:DNA binding"/>
    <property type="evidence" value="ECO:0007669"/>
    <property type="project" value="UniProtKB-KW"/>
</dbReference>
<keyword evidence="2" id="KW-0805">Transcription regulation</keyword>
<dbReference type="InterPro" id="IPR000943">
    <property type="entry name" value="RNA_pol_sigma70"/>
</dbReference>
<protein>
    <submittedName>
        <fullName evidence="9">Sigma factor</fullName>
    </submittedName>
</protein>
<evidence type="ECO:0000313" key="9">
    <source>
        <dbReference type="EMBL" id="AKC88683.1"/>
    </source>
</evidence>
<feature type="compositionally biased region" description="Low complexity" evidence="6">
    <location>
        <begin position="212"/>
        <end position="222"/>
    </location>
</feature>
<name>A0A0G2SY70_EROTE</name>
<gene>
    <name evidence="9" type="primary">sig3</name>
</gene>
<organism evidence="9">
    <name type="scientific">Erodium texanum</name>
    <name type="common">Texas stork's bill</name>
    <dbReference type="NCBI Taxonomy" id="28960"/>
    <lineage>
        <taxon>Eukaryota</taxon>
        <taxon>Viridiplantae</taxon>
        <taxon>Streptophyta</taxon>
        <taxon>Embryophyta</taxon>
        <taxon>Tracheophyta</taxon>
        <taxon>Spermatophyta</taxon>
        <taxon>Magnoliopsida</taxon>
        <taxon>eudicotyledons</taxon>
        <taxon>Gunneridae</taxon>
        <taxon>Pentapetalae</taxon>
        <taxon>rosids</taxon>
        <taxon>malvids</taxon>
        <taxon>Geraniales</taxon>
        <taxon>Geraniaceae</taxon>
        <taxon>Erodium</taxon>
    </lineage>
</organism>
<dbReference type="PANTHER" id="PTHR30603:SF13">
    <property type="entry name" value="RNA POLYMERASE SIGMA FACTOR SIGC"/>
    <property type="match status" value="1"/>
</dbReference>
<dbReference type="InterPro" id="IPR007627">
    <property type="entry name" value="RNA_pol_sigma70_r2"/>
</dbReference>
<sequence length="516" mass="58841">MGLRLNLKWDFPIHSHSLPTSPFKLPASPESRCQREPLKAYTSSYVAPQTLDNEFSQVKDMQINKRSYNDLQSIIEDNLNLVGDDISSSQASLQASKPAQFNLLMENLNILEETLADSNVLRLERDILQQLDRLGALKLFDTCLTSNVLDSFDAPTEDIESTKSSTKDRVFVRSLKKEKRKSRRERVLENGKKISNVSLTTKTKEEASQQPSISSAKRASQSRSRRLMLAKQQIEMARGVKVMTELERIRAALEEGTGQIASLSCWAEAAGIDQKLLQQQLHYGWKCRDEILRSTRPLVMYLSRYYRRPGVAIEELLQAGNLGVLEGAKRFDPNRGCQFSTYVQFWIRRSMSTTVAQSTRDVNIPAKLSQTIYKIRKAENALKDGHRYPNDAEISKFTGLSLSRIEWARRSLIVGDNHNLSILDIAPDSSEEIAMKEHMKEDIHVLLNSLNPKESRILFLRFGLDNHRPRSLGETGKLCNVSKEWIRKVERKAMAKLRGEEMAQNLRHYLAYIKGS</sequence>
<keyword evidence="4" id="KW-0238">DNA-binding</keyword>
<dbReference type="SUPFAM" id="SSF88659">
    <property type="entry name" value="Sigma3 and sigma4 domains of RNA polymerase sigma factors"/>
    <property type="match status" value="1"/>
</dbReference>
<evidence type="ECO:0000256" key="3">
    <source>
        <dbReference type="ARBA" id="ARBA00023082"/>
    </source>
</evidence>
<reference evidence="9" key="1">
    <citation type="journal article" date="2015" name="Plant Cell">
        <title>Coordinated rates of evolution between interacting plastid and nuclear genes in Geraniaceae.</title>
        <authorList>
            <person name="Zhang J."/>
            <person name="Ruhlman T.A."/>
            <person name="Sabir J."/>
            <person name="Blazier J.C."/>
            <person name="Jansen R.K."/>
        </authorList>
    </citation>
    <scope>NUCLEOTIDE SEQUENCE</scope>
</reference>
<dbReference type="InterPro" id="IPR007630">
    <property type="entry name" value="RNA_pol_sigma70_r4"/>
</dbReference>
<dbReference type="PRINTS" id="PR00046">
    <property type="entry name" value="SIGMA70FCT"/>
</dbReference>
<dbReference type="Pfam" id="PF04545">
    <property type="entry name" value="Sigma70_r4"/>
    <property type="match status" value="1"/>
</dbReference>
<accession>A0A0G2SY70</accession>
<evidence type="ECO:0000256" key="2">
    <source>
        <dbReference type="ARBA" id="ARBA00023015"/>
    </source>
</evidence>
<dbReference type="InterPro" id="IPR036388">
    <property type="entry name" value="WH-like_DNA-bd_sf"/>
</dbReference>
<dbReference type="PANTHER" id="PTHR30603">
    <property type="entry name" value="RNA POLYMERASE SIGMA FACTOR RPO"/>
    <property type="match status" value="1"/>
</dbReference>
<dbReference type="Gene3D" id="1.10.10.10">
    <property type="entry name" value="Winged helix-like DNA-binding domain superfamily/Winged helix DNA-binding domain"/>
    <property type="match status" value="1"/>
</dbReference>
<dbReference type="Pfam" id="PF04542">
    <property type="entry name" value="Sigma70_r2"/>
    <property type="match status" value="1"/>
</dbReference>
<dbReference type="InterPro" id="IPR014284">
    <property type="entry name" value="RNA_pol_sigma-70_dom"/>
</dbReference>
<dbReference type="SUPFAM" id="SSF88946">
    <property type="entry name" value="Sigma2 domain of RNA polymerase sigma factors"/>
    <property type="match status" value="1"/>
</dbReference>
<dbReference type="InterPro" id="IPR013324">
    <property type="entry name" value="RNA_pol_sigma_r3/r4-like"/>
</dbReference>
<dbReference type="AlphaFoldDB" id="A0A0G2SY70"/>
<proteinExistence type="evidence at transcript level"/>
<comment type="similarity">
    <text evidence="1">Belongs to the sigma-70 factor family.</text>
</comment>
<dbReference type="InterPro" id="IPR013325">
    <property type="entry name" value="RNA_pol_sigma_r2"/>
</dbReference>
<keyword evidence="3" id="KW-0731">Sigma factor</keyword>
<evidence type="ECO:0000256" key="4">
    <source>
        <dbReference type="ARBA" id="ARBA00023125"/>
    </source>
</evidence>
<evidence type="ECO:0000259" key="7">
    <source>
        <dbReference type="Pfam" id="PF04542"/>
    </source>
</evidence>
<dbReference type="EMBL" id="KJ916914">
    <property type="protein sequence ID" value="AKC88683.1"/>
    <property type="molecule type" value="mRNA"/>
</dbReference>
<dbReference type="InterPro" id="IPR050239">
    <property type="entry name" value="Sigma-70_RNA_pol_init_factors"/>
</dbReference>